<sequence length="360" mass="42786">MSAIHPKIRKFSIYLWTTIGRIIGLIFVTTNGSEFNTVKFYRLYNRAIQIVLIFLFPFAYWKQLENIEVAENFDSPFIKLVSTLSDSVNFFFMIFAYSAANFNRFNLRNSINNILQFNKYCFENFKISISKKHYCWENCVTVSIITKFTVFLTHAMLYLFPLKSITIKSCFFLAVILLPELCYFVISIQYFFGIMIVKFHIKNIFLILKRIKREIKFDVQPKMKLRILERELSASEKIDKISEMHTKLFWIYRNFTGMYQFQMLFSVTSNFSSMMINTLYIYGIYLLKSLDIPVDRGNWLQISSAICIAVRILDAHFQFENTSMVNYMEEKVQRFTSELYLFGRDKRLKESVSKTNKVKD</sequence>
<reference evidence="7" key="1">
    <citation type="submission" date="2021-03" db="EMBL/GenBank/DDBJ databases">
        <title>Chromosome level genome of the anhydrobiotic midge Polypedilum vanderplanki.</title>
        <authorList>
            <person name="Yoshida Y."/>
            <person name="Kikawada T."/>
            <person name="Gusev O."/>
        </authorList>
    </citation>
    <scope>NUCLEOTIDE SEQUENCE</scope>
    <source>
        <strain evidence="7">NIAS01</strain>
        <tissue evidence="7">Whole body or cell culture</tissue>
    </source>
</reference>
<feature type="transmembrane region" description="Helical" evidence="6">
    <location>
        <begin position="263"/>
        <end position="287"/>
    </location>
</feature>
<evidence type="ECO:0000256" key="2">
    <source>
        <dbReference type="ARBA" id="ARBA00022475"/>
    </source>
</evidence>
<feature type="transmembrane region" description="Helical" evidence="6">
    <location>
        <begin position="80"/>
        <end position="100"/>
    </location>
</feature>
<keyword evidence="6" id="KW-0675">Receptor</keyword>
<feature type="transmembrane region" description="Helical" evidence="6">
    <location>
        <begin position="135"/>
        <end position="159"/>
    </location>
</feature>
<evidence type="ECO:0000256" key="4">
    <source>
        <dbReference type="ARBA" id="ARBA00022989"/>
    </source>
</evidence>
<evidence type="ECO:0000256" key="5">
    <source>
        <dbReference type="ARBA" id="ARBA00023136"/>
    </source>
</evidence>
<comment type="caution">
    <text evidence="6">Lacks conserved residue(s) required for the propagation of feature annotation.</text>
</comment>
<dbReference type="GO" id="GO:0007165">
    <property type="term" value="P:signal transduction"/>
    <property type="evidence" value="ECO:0007669"/>
    <property type="project" value="UniProtKB-KW"/>
</dbReference>
<keyword evidence="4 6" id="KW-1133">Transmembrane helix</keyword>
<dbReference type="GO" id="GO:0005886">
    <property type="term" value="C:plasma membrane"/>
    <property type="evidence" value="ECO:0007669"/>
    <property type="project" value="UniProtKB-SubCell"/>
</dbReference>
<evidence type="ECO:0000256" key="1">
    <source>
        <dbReference type="ARBA" id="ARBA00004651"/>
    </source>
</evidence>
<keyword evidence="8" id="KW-1185">Reference proteome</keyword>
<feature type="transmembrane region" description="Helical" evidence="6">
    <location>
        <begin position="12"/>
        <end position="31"/>
    </location>
</feature>
<feature type="transmembrane region" description="Helical" evidence="6">
    <location>
        <begin position="43"/>
        <end position="60"/>
    </location>
</feature>
<comment type="similarity">
    <text evidence="6">Belongs to the insect chemoreceptor superfamily. Gustatory receptor (GR) family.</text>
</comment>
<comment type="function">
    <text evidence="6">Gustatory receptor which mediates acceptance or avoidance behavior, depending on its substrates.</text>
</comment>
<organism evidence="7 8">
    <name type="scientific">Polypedilum vanderplanki</name>
    <name type="common">Sleeping chironomid midge</name>
    <dbReference type="NCBI Taxonomy" id="319348"/>
    <lineage>
        <taxon>Eukaryota</taxon>
        <taxon>Metazoa</taxon>
        <taxon>Ecdysozoa</taxon>
        <taxon>Arthropoda</taxon>
        <taxon>Hexapoda</taxon>
        <taxon>Insecta</taxon>
        <taxon>Pterygota</taxon>
        <taxon>Neoptera</taxon>
        <taxon>Endopterygota</taxon>
        <taxon>Diptera</taxon>
        <taxon>Nematocera</taxon>
        <taxon>Chironomoidea</taxon>
        <taxon>Chironomidae</taxon>
        <taxon>Chironominae</taxon>
        <taxon>Polypedilum</taxon>
        <taxon>Polypedilum</taxon>
    </lineage>
</organism>
<dbReference type="OrthoDB" id="10596543at2759"/>
<keyword evidence="3 6" id="KW-0812">Transmembrane</keyword>
<keyword evidence="6" id="KW-0807">Transducer</keyword>
<keyword evidence="2 6" id="KW-1003">Cell membrane</keyword>
<evidence type="ECO:0000313" key="7">
    <source>
        <dbReference type="EMBL" id="KAG5672429.1"/>
    </source>
</evidence>
<dbReference type="InterPro" id="IPR013604">
    <property type="entry name" value="7TM_chemorcpt"/>
</dbReference>
<dbReference type="EMBL" id="JADBJN010000003">
    <property type="protein sequence ID" value="KAG5672429.1"/>
    <property type="molecule type" value="Genomic_DNA"/>
</dbReference>
<dbReference type="Pfam" id="PF08395">
    <property type="entry name" value="7tm_7"/>
    <property type="match status" value="1"/>
</dbReference>
<evidence type="ECO:0000256" key="3">
    <source>
        <dbReference type="ARBA" id="ARBA00022692"/>
    </source>
</evidence>
<name>A0A9J6BS29_POLVA</name>
<gene>
    <name evidence="7" type="ORF">PVAND_002558</name>
</gene>
<evidence type="ECO:0000313" key="8">
    <source>
        <dbReference type="Proteomes" id="UP001107558"/>
    </source>
</evidence>
<keyword evidence="5 6" id="KW-0472">Membrane</keyword>
<comment type="subcellular location">
    <subcellularLocation>
        <location evidence="1 6">Cell membrane</location>
        <topology evidence="1 6">Multi-pass membrane protein</topology>
    </subcellularLocation>
</comment>
<dbReference type="Proteomes" id="UP001107558">
    <property type="component" value="Chromosome 3"/>
</dbReference>
<evidence type="ECO:0000256" key="6">
    <source>
        <dbReference type="RuleBase" id="RU363108"/>
    </source>
</evidence>
<accession>A0A9J6BS29</accession>
<proteinExistence type="inferred from homology"/>
<dbReference type="GO" id="GO:0050909">
    <property type="term" value="P:sensory perception of taste"/>
    <property type="evidence" value="ECO:0007669"/>
    <property type="project" value="InterPro"/>
</dbReference>
<feature type="transmembrane region" description="Helical" evidence="6">
    <location>
        <begin position="171"/>
        <end position="192"/>
    </location>
</feature>
<protein>
    <recommendedName>
        <fullName evidence="6">Gustatory receptor</fullName>
    </recommendedName>
</protein>
<dbReference type="AlphaFoldDB" id="A0A9J6BS29"/>
<comment type="caution">
    <text evidence="7">The sequence shown here is derived from an EMBL/GenBank/DDBJ whole genome shotgun (WGS) entry which is preliminary data.</text>
</comment>